<keyword evidence="4" id="KW-0677">Repeat</keyword>
<dbReference type="STRING" id="158441.A0A226DLV0"/>
<evidence type="ECO:0000256" key="11">
    <source>
        <dbReference type="PROSITE-ProRule" id="PRU00042"/>
    </source>
</evidence>
<dbReference type="OMA" id="RTHIRMA"/>
<reference evidence="13 14" key="1">
    <citation type="submission" date="2015-12" db="EMBL/GenBank/DDBJ databases">
        <title>The genome of Folsomia candida.</title>
        <authorList>
            <person name="Faddeeva A."/>
            <person name="Derks M.F."/>
            <person name="Anvar Y."/>
            <person name="Smit S."/>
            <person name="Van Straalen N."/>
            <person name="Roelofs D."/>
        </authorList>
    </citation>
    <scope>NUCLEOTIDE SEQUENCE [LARGE SCALE GENOMIC DNA]</scope>
    <source>
        <strain evidence="13 14">VU population</strain>
        <tissue evidence="13">Whole body</tissue>
    </source>
</reference>
<evidence type="ECO:0000256" key="8">
    <source>
        <dbReference type="ARBA" id="ARBA00023125"/>
    </source>
</evidence>
<evidence type="ECO:0000259" key="12">
    <source>
        <dbReference type="PROSITE" id="PS50157"/>
    </source>
</evidence>
<dbReference type="PROSITE" id="PS00028">
    <property type="entry name" value="ZINC_FINGER_C2H2_1"/>
    <property type="match status" value="8"/>
</dbReference>
<name>A0A226DLV0_FOLCA</name>
<feature type="domain" description="C2H2-type" evidence="12">
    <location>
        <begin position="43"/>
        <end position="73"/>
    </location>
</feature>
<dbReference type="GO" id="GO:0005634">
    <property type="term" value="C:nucleus"/>
    <property type="evidence" value="ECO:0007669"/>
    <property type="project" value="TreeGrafter"/>
</dbReference>
<feature type="domain" description="C2H2-type" evidence="12">
    <location>
        <begin position="147"/>
        <end position="174"/>
    </location>
</feature>
<feature type="domain" description="C2H2-type" evidence="12">
    <location>
        <begin position="175"/>
        <end position="202"/>
    </location>
</feature>
<dbReference type="InterPro" id="IPR013087">
    <property type="entry name" value="Znf_C2H2_type"/>
</dbReference>
<dbReference type="GO" id="GO:0001228">
    <property type="term" value="F:DNA-binding transcription activator activity, RNA polymerase II-specific"/>
    <property type="evidence" value="ECO:0007669"/>
    <property type="project" value="TreeGrafter"/>
</dbReference>
<feature type="domain" description="C2H2-type" evidence="12">
    <location>
        <begin position="203"/>
        <end position="231"/>
    </location>
</feature>
<feature type="domain" description="C2H2-type" evidence="12">
    <location>
        <begin position="234"/>
        <end position="261"/>
    </location>
</feature>
<keyword evidence="7" id="KW-0805">Transcription regulation</keyword>
<dbReference type="EMBL" id="LNIX01000018">
    <property type="protein sequence ID" value="OXA45196.1"/>
    <property type="molecule type" value="Genomic_DNA"/>
</dbReference>
<evidence type="ECO:0000256" key="9">
    <source>
        <dbReference type="ARBA" id="ARBA00023163"/>
    </source>
</evidence>
<keyword evidence="6" id="KW-0862">Zinc</keyword>
<keyword evidence="8" id="KW-0238">DNA-binding</keyword>
<keyword evidence="5 11" id="KW-0863">Zinc-finger</keyword>
<feature type="domain" description="C2H2-type" evidence="12">
    <location>
        <begin position="352"/>
        <end position="380"/>
    </location>
</feature>
<evidence type="ECO:0000256" key="6">
    <source>
        <dbReference type="ARBA" id="ARBA00022833"/>
    </source>
</evidence>
<accession>A0A226DLV0</accession>
<evidence type="ECO:0000256" key="5">
    <source>
        <dbReference type="ARBA" id="ARBA00022771"/>
    </source>
</evidence>
<sequence length="382" mass="44234">MSPVRPTREFTCPHCSTFFPTRRIANAHVRSHIPEKPHPSKSYQCNVTPCTKSFCTLERLRRHLHLVHKNWKRFSCDFQNCVVTCKTKTALKVHKAYTTQGGLTLHHAAVHVAARLFWCYTCSKGFFTKPGLKQHVREVHETVERKFECTLCTAKFKKRDGLYTHITSHVGEKPYPCGKCSAGFRTSGSLRNHQYTHRTENSFPCQFCSKIYKRPSDRRTHIRMAHPSTPHAPSNCPTCGKTFSNVIVLRKHVRLNHGDRTFFCYFCPTVVKNYRVNLETHVRLHTLEKPFACSECKYSTGSQPGLGSHMRWMHPPIIEEDMETCYFCGEKVRKLEYDLMSHMRKHTAEKAFCCGVCGKMFNSVRKVKGHIDEVHSRGRRVK</sequence>
<dbReference type="PANTHER" id="PTHR24393:SF15">
    <property type="entry name" value="IP01243P-RELATED"/>
    <property type="match status" value="1"/>
</dbReference>
<keyword evidence="9" id="KW-0804">Transcription</keyword>
<feature type="domain" description="C2H2-type" evidence="12">
    <location>
        <begin position="117"/>
        <end position="145"/>
    </location>
</feature>
<dbReference type="Proteomes" id="UP000198287">
    <property type="component" value="Unassembled WGS sequence"/>
</dbReference>
<gene>
    <name evidence="13" type="ORF">Fcan01_19843</name>
</gene>
<evidence type="ECO:0000256" key="2">
    <source>
        <dbReference type="ARBA" id="ARBA00006991"/>
    </source>
</evidence>
<dbReference type="OrthoDB" id="3565419at2759"/>
<dbReference type="InterPro" id="IPR036236">
    <property type="entry name" value="Znf_C2H2_sf"/>
</dbReference>
<dbReference type="SUPFAM" id="SSF57667">
    <property type="entry name" value="beta-beta-alpha zinc fingers"/>
    <property type="match status" value="6"/>
</dbReference>
<protein>
    <submittedName>
        <fullName evidence="13">Zinc finger protein 26</fullName>
    </submittedName>
</protein>
<dbReference type="GO" id="GO:0000978">
    <property type="term" value="F:RNA polymerase II cis-regulatory region sequence-specific DNA binding"/>
    <property type="evidence" value="ECO:0007669"/>
    <property type="project" value="TreeGrafter"/>
</dbReference>
<comment type="similarity">
    <text evidence="2">Belongs to the krueppel C2H2-type zinc-finger protein family.</text>
</comment>
<evidence type="ECO:0000256" key="10">
    <source>
        <dbReference type="ARBA" id="ARBA00023242"/>
    </source>
</evidence>
<comment type="caution">
    <text evidence="13">The sequence shown here is derived from an EMBL/GenBank/DDBJ whole genome shotgun (WGS) entry which is preliminary data.</text>
</comment>
<keyword evidence="3" id="KW-0479">Metal-binding</keyword>
<evidence type="ECO:0000256" key="4">
    <source>
        <dbReference type="ARBA" id="ARBA00022737"/>
    </source>
</evidence>
<dbReference type="FunFam" id="3.30.160.60:FF:000202">
    <property type="entry name" value="Zinc finger protein 574"/>
    <property type="match status" value="1"/>
</dbReference>
<organism evidence="13 14">
    <name type="scientific">Folsomia candida</name>
    <name type="common">Springtail</name>
    <dbReference type="NCBI Taxonomy" id="158441"/>
    <lineage>
        <taxon>Eukaryota</taxon>
        <taxon>Metazoa</taxon>
        <taxon>Ecdysozoa</taxon>
        <taxon>Arthropoda</taxon>
        <taxon>Hexapoda</taxon>
        <taxon>Collembola</taxon>
        <taxon>Entomobryomorpha</taxon>
        <taxon>Isotomoidea</taxon>
        <taxon>Isotomidae</taxon>
        <taxon>Proisotominae</taxon>
        <taxon>Folsomia</taxon>
    </lineage>
</organism>
<dbReference type="PROSITE" id="PS50157">
    <property type="entry name" value="ZINC_FINGER_C2H2_2"/>
    <property type="match status" value="8"/>
</dbReference>
<dbReference type="Gene3D" id="3.30.160.60">
    <property type="entry name" value="Classic Zinc Finger"/>
    <property type="match status" value="7"/>
</dbReference>
<feature type="domain" description="C2H2-type" evidence="12">
    <location>
        <begin position="10"/>
        <end position="37"/>
    </location>
</feature>
<evidence type="ECO:0000256" key="1">
    <source>
        <dbReference type="ARBA" id="ARBA00004123"/>
    </source>
</evidence>
<dbReference type="SMART" id="SM00355">
    <property type="entry name" value="ZnF_C2H2"/>
    <property type="match status" value="12"/>
</dbReference>
<dbReference type="AlphaFoldDB" id="A0A226DLV0"/>
<evidence type="ECO:0000313" key="13">
    <source>
        <dbReference type="EMBL" id="OXA45196.1"/>
    </source>
</evidence>
<dbReference type="PANTHER" id="PTHR24393">
    <property type="entry name" value="ZINC FINGER PROTEIN"/>
    <property type="match status" value="1"/>
</dbReference>
<proteinExistence type="inferred from homology"/>
<comment type="subcellular location">
    <subcellularLocation>
        <location evidence="1">Nucleus</location>
    </subcellularLocation>
</comment>
<keyword evidence="10" id="KW-0539">Nucleus</keyword>
<dbReference type="GO" id="GO:0008270">
    <property type="term" value="F:zinc ion binding"/>
    <property type="evidence" value="ECO:0007669"/>
    <property type="project" value="UniProtKB-KW"/>
</dbReference>
<evidence type="ECO:0000313" key="14">
    <source>
        <dbReference type="Proteomes" id="UP000198287"/>
    </source>
</evidence>
<keyword evidence="14" id="KW-1185">Reference proteome</keyword>
<evidence type="ECO:0000256" key="7">
    <source>
        <dbReference type="ARBA" id="ARBA00023015"/>
    </source>
</evidence>
<evidence type="ECO:0000256" key="3">
    <source>
        <dbReference type="ARBA" id="ARBA00022723"/>
    </source>
</evidence>
<dbReference type="Pfam" id="PF00096">
    <property type="entry name" value="zf-C2H2"/>
    <property type="match status" value="3"/>
</dbReference>
<dbReference type="GO" id="GO:0032502">
    <property type="term" value="P:developmental process"/>
    <property type="evidence" value="ECO:0007669"/>
    <property type="project" value="UniProtKB-ARBA"/>
</dbReference>